<dbReference type="AlphaFoldDB" id="A0AA39LZT1"/>
<reference evidence="3" key="1">
    <citation type="submission" date="2023-06" db="EMBL/GenBank/DDBJ databases">
        <title>Genomic analysis of the entomopathogenic nematode Steinernema hermaphroditum.</title>
        <authorList>
            <person name="Schwarz E.M."/>
            <person name="Heppert J.K."/>
            <person name="Baniya A."/>
            <person name="Schwartz H.T."/>
            <person name="Tan C.-H."/>
            <person name="Antoshechkin I."/>
            <person name="Sternberg P.W."/>
            <person name="Goodrich-Blair H."/>
            <person name="Dillman A.R."/>
        </authorList>
    </citation>
    <scope>NUCLEOTIDE SEQUENCE</scope>
    <source>
        <strain evidence="3">PS9179</strain>
        <tissue evidence="3">Whole animal</tissue>
    </source>
</reference>
<feature type="compositionally biased region" description="Polar residues" evidence="1">
    <location>
        <begin position="519"/>
        <end position="537"/>
    </location>
</feature>
<feature type="transmembrane region" description="Helical" evidence="2">
    <location>
        <begin position="213"/>
        <end position="241"/>
    </location>
</feature>
<feature type="compositionally biased region" description="Polar residues" evidence="1">
    <location>
        <begin position="585"/>
        <end position="604"/>
    </location>
</feature>
<sequence length="604" mass="69097">MPCNPCGCWHLKDGAMSVAIWSAVYGIASMVLFGWQMSVLSNCRHVTMAQSNLQCEYWCPCVGASTARTSALVEGNSLPSCKSGGASASRTAIFCFFQFGVFGWQMAAIKYEKDRAANTLLPDYNTYGRFEVNQYFESYFQTPQERFYIGLFVIQVICLIVSFFLLFASLALIWGVHTKSRFLIWPWFPCMIASIVMSMTYCIMWWTGDVRDYWLVLTILETIGAFINIYCFVVILMYYRYMNEQIEYFRKQLYPPRDEGHFFDSSKDTSGFQGGPPDVWNYSPEHRFAPHYDDYCRFPTYPQEPPPAKTPLPIVPHGGEDDWITHWVKDSQRIGQCPFFPPAIVICPCLTLSPSLNPQGYGTPALQYSLPGLVETNSEPISPTRMEAPELIHARSVPSMYPEESHDRFCRHHHRSGSRRSGRRRSRSRHRSSSRHCHESRDFSASSISSDYSDSTRRSRRHKHRSRERDRYSEISGTEASEATTERSRRHRKHRHRHRGKKKGPRQVKSRSGRDRTLDSTTEGFEAQQGQGLSFPQNIIIPPSGGIMGPDGKLQPQTFGINQKITISYDDEQPPPLPPRIGRPTDTSTLQRLPQHPLSITSNV</sequence>
<feature type="compositionally biased region" description="Basic residues" evidence="1">
    <location>
        <begin position="488"/>
        <end position="511"/>
    </location>
</feature>
<dbReference type="PANTHER" id="PTHR36694:SF11">
    <property type="entry name" value="LP21121P-RELATED"/>
    <property type="match status" value="1"/>
</dbReference>
<evidence type="ECO:0000256" key="2">
    <source>
        <dbReference type="SAM" id="Phobius"/>
    </source>
</evidence>
<evidence type="ECO:0000313" key="4">
    <source>
        <dbReference type="Proteomes" id="UP001175271"/>
    </source>
</evidence>
<evidence type="ECO:0000313" key="3">
    <source>
        <dbReference type="EMBL" id="KAK0416296.1"/>
    </source>
</evidence>
<feature type="region of interest" description="Disordered" evidence="1">
    <location>
        <begin position="568"/>
        <end position="604"/>
    </location>
</feature>
<feature type="transmembrane region" description="Helical" evidence="2">
    <location>
        <begin position="182"/>
        <end position="207"/>
    </location>
</feature>
<organism evidence="3 4">
    <name type="scientific">Steinernema hermaphroditum</name>
    <dbReference type="NCBI Taxonomy" id="289476"/>
    <lineage>
        <taxon>Eukaryota</taxon>
        <taxon>Metazoa</taxon>
        <taxon>Ecdysozoa</taxon>
        <taxon>Nematoda</taxon>
        <taxon>Chromadorea</taxon>
        <taxon>Rhabditida</taxon>
        <taxon>Tylenchina</taxon>
        <taxon>Panagrolaimomorpha</taxon>
        <taxon>Strongyloidoidea</taxon>
        <taxon>Steinernematidae</taxon>
        <taxon>Steinernema</taxon>
    </lineage>
</organism>
<keyword evidence="2" id="KW-0472">Membrane</keyword>
<feature type="transmembrane region" description="Helical" evidence="2">
    <location>
        <begin position="18"/>
        <end position="35"/>
    </location>
</feature>
<feature type="compositionally biased region" description="Low complexity" evidence="1">
    <location>
        <begin position="443"/>
        <end position="453"/>
    </location>
</feature>
<dbReference type="Proteomes" id="UP001175271">
    <property type="component" value="Unassembled WGS sequence"/>
</dbReference>
<protein>
    <submittedName>
        <fullName evidence="3">Uncharacterized protein</fullName>
    </submittedName>
</protein>
<accession>A0AA39LZT1</accession>
<dbReference type="EMBL" id="JAUCMV010000002">
    <property type="protein sequence ID" value="KAK0416296.1"/>
    <property type="molecule type" value="Genomic_DNA"/>
</dbReference>
<comment type="caution">
    <text evidence="3">The sequence shown here is derived from an EMBL/GenBank/DDBJ whole genome shotgun (WGS) entry which is preliminary data.</text>
</comment>
<keyword evidence="4" id="KW-1185">Reference proteome</keyword>
<feature type="region of interest" description="Disordered" evidence="1">
    <location>
        <begin position="403"/>
        <end position="537"/>
    </location>
</feature>
<gene>
    <name evidence="3" type="ORF">QR680_012404</name>
</gene>
<proteinExistence type="predicted"/>
<feature type="transmembrane region" description="Helical" evidence="2">
    <location>
        <begin position="147"/>
        <end position="175"/>
    </location>
</feature>
<keyword evidence="2" id="KW-0812">Transmembrane</keyword>
<name>A0AA39LZT1_9BILA</name>
<feature type="compositionally biased region" description="Basic residues" evidence="1">
    <location>
        <begin position="409"/>
        <end position="435"/>
    </location>
</feature>
<dbReference type="PANTHER" id="PTHR36694">
    <property type="entry name" value="PASIFLORA 1, ISOFORM A-RELATED"/>
    <property type="match status" value="1"/>
</dbReference>
<evidence type="ECO:0000256" key="1">
    <source>
        <dbReference type="SAM" id="MobiDB-lite"/>
    </source>
</evidence>
<keyword evidence="2" id="KW-1133">Transmembrane helix</keyword>